<dbReference type="GO" id="GO:0007017">
    <property type="term" value="P:microtubule-based process"/>
    <property type="evidence" value="ECO:0007669"/>
    <property type="project" value="InterPro"/>
</dbReference>
<dbReference type="PRINTS" id="PR01224">
    <property type="entry name" value="DELTATUBULIN"/>
</dbReference>
<evidence type="ECO:0000256" key="10">
    <source>
        <dbReference type="ARBA" id="ARBA00023242"/>
    </source>
</evidence>
<dbReference type="SUPFAM" id="SSF52490">
    <property type="entry name" value="Tubulin nucleotide-binding domain-like"/>
    <property type="match status" value="1"/>
</dbReference>
<evidence type="ECO:0000259" key="15">
    <source>
        <dbReference type="SMART" id="SM00864"/>
    </source>
</evidence>
<evidence type="ECO:0000256" key="9">
    <source>
        <dbReference type="ARBA" id="ARBA00023134"/>
    </source>
</evidence>
<keyword evidence="7 14" id="KW-0547">Nucleotide-binding</keyword>
<dbReference type="CDD" id="cd02189">
    <property type="entry name" value="delta_zeta_tubulin-like"/>
    <property type="match status" value="1"/>
</dbReference>
<dbReference type="GO" id="GO:0005814">
    <property type="term" value="C:centriole"/>
    <property type="evidence" value="ECO:0007669"/>
    <property type="project" value="UniProtKB-SubCell"/>
</dbReference>
<dbReference type="InterPro" id="IPR017975">
    <property type="entry name" value="Tubulin_CS"/>
</dbReference>
<keyword evidence="17" id="KW-1185">Reference proteome</keyword>
<dbReference type="InterPro" id="IPR002967">
    <property type="entry name" value="Delta_tubulin"/>
</dbReference>
<evidence type="ECO:0000313" key="17">
    <source>
        <dbReference type="Proteomes" id="UP001374579"/>
    </source>
</evidence>
<dbReference type="PANTHER" id="PTHR11588">
    <property type="entry name" value="TUBULIN"/>
    <property type="match status" value="1"/>
</dbReference>
<keyword evidence="10" id="KW-0539">Nucleus</keyword>
<evidence type="ECO:0000256" key="14">
    <source>
        <dbReference type="RuleBase" id="RU000352"/>
    </source>
</evidence>
<proteinExistence type="inferred from homology"/>
<dbReference type="InterPro" id="IPR036525">
    <property type="entry name" value="Tubulin/FtsZ_GTPase_sf"/>
</dbReference>
<evidence type="ECO:0000313" key="16">
    <source>
        <dbReference type="EMBL" id="KAK7111898.1"/>
    </source>
</evidence>
<comment type="function">
    <text evidence="13">Acts as a positive regulator of hedgehog signaling and regulates ciliary function.</text>
</comment>
<dbReference type="InterPro" id="IPR000217">
    <property type="entry name" value="Tubulin"/>
</dbReference>
<name>A0AAN9BV10_9CAEN</name>
<dbReference type="GO" id="GO:0005525">
    <property type="term" value="F:GTP binding"/>
    <property type="evidence" value="ECO:0007669"/>
    <property type="project" value="UniProtKB-UniRule"/>
</dbReference>
<keyword evidence="6 14" id="KW-0493">Microtubule</keyword>
<dbReference type="SMART" id="SM00864">
    <property type="entry name" value="Tubulin"/>
    <property type="match status" value="1"/>
</dbReference>
<dbReference type="Gene3D" id="1.10.287.600">
    <property type="entry name" value="Helix hairpin bin"/>
    <property type="match status" value="1"/>
</dbReference>
<evidence type="ECO:0000256" key="3">
    <source>
        <dbReference type="ARBA" id="ARBA00004138"/>
    </source>
</evidence>
<dbReference type="InterPro" id="IPR008280">
    <property type="entry name" value="Tub_FtsZ_C"/>
</dbReference>
<organism evidence="16 17">
    <name type="scientific">Littorina saxatilis</name>
    <dbReference type="NCBI Taxonomy" id="31220"/>
    <lineage>
        <taxon>Eukaryota</taxon>
        <taxon>Metazoa</taxon>
        <taxon>Spiralia</taxon>
        <taxon>Lophotrochozoa</taxon>
        <taxon>Mollusca</taxon>
        <taxon>Gastropoda</taxon>
        <taxon>Caenogastropoda</taxon>
        <taxon>Littorinimorpha</taxon>
        <taxon>Littorinoidea</taxon>
        <taxon>Littorinidae</taxon>
        <taxon>Littorina</taxon>
    </lineage>
</organism>
<dbReference type="SUPFAM" id="SSF55307">
    <property type="entry name" value="Tubulin C-terminal domain-like"/>
    <property type="match status" value="1"/>
</dbReference>
<keyword evidence="9 14" id="KW-0342">GTP-binding</keyword>
<evidence type="ECO:0000256" key="7">
    <source>
        <dbReference type="ARBA" id="ARBA00022741"/>
    </source>
</evidence>
<dbReference type="EMBL" id="JBAMIC010000002">
    <property type="protein sequence ID" value="KAK7111898.1"/>
    <property type="molecule type" value="Genomic_DNA"/>
</dbReference>
<comment type="subcellular location">
    <subcellularLocation>
        <location evidence="3">Cell projection</location>
        <location evidence="3">Cilium</location>
    </subcellularLocation>
    <subcellularLocation>
        <location evidence="1">Cytoplasm</location>
        <location evidence="1">Cytoskeleton</location>
        <location evidence="1">Microtubule organizing center</location>
        <location evidence="1">Centrosome</location>
        <location evidence="1">Centriole</location>
    </subcellularLocation>
    <subcellularLocation>
        <location evidence="2">Nucleus</location>
    </subcellularLocation>
</comment>
<gene>
    <name evidence="16" type="ORF">V1264_011451</name>
</gene>
<evidence type="ECO:0000256" key="6">
    <source>
        <dbReference type="ARBA" id="ARBA00022701"/>
    </source>
</evidence>
<dbReference type="Proteomes" id="UP001374579">
    <property type="component" value="Unassembled WGS sequence"/>
</dbReference>
<protein>
    <recommendedName>
        <fullName evidence="5">Tubulin delta chain</fullName>
    </recommendedName>
    <alternativeName>
        <fullName evidence="12">Delta-tubulin</fullName>
    </alternativeName>
</protein>
<keyword evidence="8" id="KW-0970">Cilium biogenesis/degradation</keyword>
<evidence type="ECO:0000256" key="12">
    <source>
        <dbReference type="ARBA" id="ARBA00030594"/>
    </source>
</evidence>
<dbReference type="PRINTS" id="PR01161">
    <property type="entry name" value="TUBULIN"/>
</dbReference>
<keyword evidence="11" id="KW-0966">Cell projection</keyword>
<dbReference type="PROSITE" id="PS00227">
    <property type="entry name" value="TUBULIN"/>
    <property type="match status" value="1"/>
</dbReference>
<dbReference type="Pfam" id="PF00091">
    <property type="entry name" value="Tubulin"/>
    <property type="match status" value="1"/>
</dbReference>
<evidence type="ECO:0000256" key="13">
    <source>
        <dbReference type="ARBA" id="ARBA00046149"/>
    </source>
</evidence>
<comment type="caution">
    <text evidence="16">The sequence shown here is derived from an EMBL/GenBank/DDBJ whole genome shotgun (WGS) entry which is preliminary data.</text>
</comment>
<dbReference type="GO" id="GO:0030030">
    <property type="term" value="P:cell projection organization"/>
    <property type="evidence" value="ECO:0007669"/>
    <property type="project" value="UniProtKB-KW"/>
</dbReference>
<dbReference type="InterPro" id="IPR023123">
    <property type="entry name" value="Tubulin_C"/>
</dbReference>
<sequence>MSTVFVHVGQCGNQVSQHLWKCFEKDGAALQSRTFTTHDGWHRAVHIDSEPKVVRHLPKLFKISEKNVITGKRGRGTNWALGYHGVKSSGDDHLLENSLESIRKEVERCDMYSGIVLTHSLSGGTGSGFGSRLCEALRDEYPMNYLLSVTFAPCASGESPLQHYNSLMCLATLQRSADGIMLIQNDDILAKVQKRSPDNQASFTSLNKVIGHTLAGLFLPTDSLATSRDVSLGQEPWELLRATCPMPATKFIYTTHLAKSKLSWEGLVGQTLHTIPRYHNTGQPFSSLSGVVVARGDSTDSFGASMKQGLSHKIRTAWNFVDWNPFPLDVWTAFQNTLGPKDTASVSMAVNSSCVTQFLDTVCQRSKDMLDAGAYLHWYERYGTGKEDFEEALNTLQVCQEDYCSATKPG</sequence>
<dbReference type="InterPro" id="IPR003008">
    <property type="entry name" value="Tubulin_FtsZ_GTPase"/>
</dbReference>
<evidence type="ECO:0000256" key="11">
    <source>
        <dbReference type="ARBA" id="ARBA00023273"/>
    </source>
</evidence>
<evidence type="ECO:0000256" key="2">
    <source>
        <dbReference type="ARBA" id="ARBA00004123"/>
    </source>
</evidence>
<dbReference type="Gene3D" id="3.40.50.1440">
    <property type="entry name" value="Tubulin/FtsZ, GTPase domain"/>
    <property type="match status" value="1"/>
</dbReference>
<accession>A0AAN9BV10</accession>
<comment type="similarity">
    <text evidence="4 14">Belongs to the tubulin family.</text>
</comment>
<dbReference type="GO" id="GO:0005874">
    <property type="term" value="C:microtubule"/>
    <property type="evidence" value="ECO:0007669"/>
    <property type="project" value="UniProtKB-KW"/>
</dbReference>
<evidence type="ECO:0000256" key="8">
    <source>
        <dbReference type="ARBA" id="ARBA00022794"/>
    </source>
</evidence>
<dbReference type="GO" id="GO:0005929">
    <property type="term" value="C:cilium"/>
    <property type="evidence" value="ECO:0007669"/>
    <property type="project" value="UniProtKB-SubCell"/>
</dbReference>
<feature type="domain" description="Tubulin/FtsZ GTPase" evidence="15">
    <location>
        <begin position="31"/>
        <end position="228"/>
    </location>
</feature>
<dbReference type="GO" id="GO:0005200">
    <property type="term" value="F:structural constituent of cytoskeleton"/>
    <property type="evidence" value="ECO:0007669"/>
    <property type="project" value="InterPro"/>
</dbReference>
<evidence type="ECO:0000256" key="4">
    <source>
        <dbReference type="ARBA" id="ARBA00009636"/>
    </source>
</evidence>
<reference evidence="16 17" key="1">
    <citation type="submission" date="2024-02" db="EMBL/GenBank/DDBJ databases">
        <title>Chromosome-scale genome assembly of the rough periwinkle Littorina saxatilis.</title>
        <authorList>
            <person name="De Jode A."/>
            <person name="Faria R."/>
            <person name="Formenti G."/>
            <person name="Sims Y."/>
            <person name="Smith T.P."/>
            <person name="Tracey A."/>
            <person name="Wood J.M.D."/>
            <person name="Zagrodzka Z.B."/>
            <person name="Johannesson K."/>
            <person name="Butlin R.K."/>
            <person name="Leder E.H."/>
        </authorList>
    </citation>
    <scope>NUCLEOTIDE SEQUENCE [LARGE SCALE GENOMIC DNA]</scope>
    <source>
        <strain evidence="16">Snail1</strain>
        <tissue evidence="16">Muscle</tissue>
    </source>
</reference>
<dbReference type="AlphaFoldDB" id="A0AAN9BV10"/>
<dbReference type="GO" id="GO:0005634">
    <property type="term" value="C:nucleus"/>
    <property type="evidence" value="ECO:0007669"/>
    <property type="project" value="UniProtKB-SubCell"/>
</dbReference>
<evidence type="ECO:0000256" key="5">
    <source>
        <dbReference type="ARBA" id="ARBA00014184"/>
    </source>
</evidence>
<evidence type="ECO:0000256" key="1">
    <source>
        <dbReference type="ARBA" id="ARBA00004114"/>
    </source>
</evidence>